<sequence length="378" mass="41902">MSGRRSPGDGGLYWDEKRGRWIASLTVGYTAGGRRIVKKASGKSKTEAKNKLKEIIRDYEDGLALTSSNETVAEAVRYWLEHGLKGRGDSTVILYTGFANNHVIPAIGARKLKDLSVEDIDRWLAGKARQLSTRSLKIIYSILNRSMRNAIVRDKVKRNIVALCEIPDGCEGRVSKALNLNQAETVLSSAEQADARIGGYIILSLMTGARTEELRKLSWSHVVAFDAEREVWLPVTETGWNHTDYAVYVWRSVRQGGDTKTAKSRRTLKLPQHAVEALRRLWEHEGLDKTDDCAGLGERLVFTTKNGTALSAGNVRRDFRKVIAKAGLTAAEWTPKELRTASCPCCRTPVSPSSRSHAWSATAIRRSPRPSTASRSTP</sequence>
<dbReference type="PROSITE" id="PS51898">
    <property type="entry name" value="TYR_RECOMBINASE"/>
    <property type="match status" value="1"/>
</dbReference>
<protein>
    <submittedName>
        <fullName evidence="9">Site-specific integrase</fullName>
    </submittedName>
</protein>
<proteinExistence type="inferred from homology"/>
<evidence type="ECO:0000256" key="1">
    <source>
        <dbReference type="ARBA" id="ARBA00008857"/>
    </source>
</evidence>
<dbReference type="EMBL" id="BOOW01000051">
    <property type="protein sequence ID" value="GII96875.1"/>
    <property type="molecule type" value="Genomic_DNA"/>
</dbReference>
<keyword evidence="4" id="KW-0233">DNA recombination</keyword>
<dbReference type="SUPFAM" id="SSF56349">
    <property type="entry name" value="DNA breaking-rejoining enzymes"/>
    <property type="match status" value="1"/>
</dbReference>
<evidence type="ECO:0000256" key="5">
    <source>
        <dbReference type="PROSITE-ProRule" id="PRU01248"/>
    </source>
</evidence>
<dbReference type="PANTHER" id="PTHR30629">
    <property type="entry name" value="PROPHAGE INTEGRASE"/>
    <property type="match status" value="1"/>
</dbReference>
<dbReference type="AlphaFoldDB" id="A0A919RPX9"/>
<keyword evidence="2" id="KW-0229">DNA integration</keyword>
<evidence type="ECO:0000256" key="6">
    <source>
        <dbReference type="SAM" id="MobiDB-lite"/>
    </source>
</evidence>
<dbReference type="InterPro" id="IPR010998">
    <property type="entry name" value="Integrase_recombinase_N"/>
</dbReference>
<organism evidence="9 10">
    <name type="scientific">Sinosporangium siamense</name>
    <dbReference type="NCBI Taxonomy" id="1367973"/>
    <lineage>
        <taxon>Bacteria</taxon>
        <taxon>Bacillati</taxon>
        <taxon>Actinomycetota</taxon>
        <taxon>Actinomycetes</taxon>
        <taxon>Streptosporangiales</taxon>
        <taxon>Streptosporangiaceae</taxon>
        <taxon>Sinosporangium</taxon>
    </lineage>
</organism>
<gene>
    <name evidence="9" type="ORF">Ssi02_71060</name>
</gene>
<evidence type="ECO:0000256" key="3">
    <source>
        <dbReference type="ARBA" id="ARBA00023125"/>
    </source>
</evidence>
<reference evidence="9" key="1">
    <citation type="submission" date="2021-01" db="EMBL/GenBank/DDBJ databases">
        <title>Whole genome shotgun sequence of Sinosporangium siamense NBRC 109515.</title>
        <authorList>
            <person name="Komaki H."/>
            <person name="Tamura T."/>
        </authorList>
    </citation>
    <scope>NUCLEOTIDE SEQUENCE</scope>
    <source>
        <strain evidence="9">NBRC 109515</strain>
    </source>
</reference>
<evidence type="ECO:0000313" key="10">
    <source>
        <dbReference type="Proteomes" id="UP000606172"/>
    </source>
</evidence>
<feature type="compositionally biased region" description="Low complexity" evidence="6">
    <location>
        <begin position="369"/>
        <end position="378"/>
    </location>
</feature>
<dbReference type="Pfam" id="PF14659">
    <property type="entry name" value="Phage_int_SAM_3"/>
    <property type="match status" value="1"/>
</dbReference>
<dbReference type="Gene3D" id="1.10.443.10">
    <property type="entry name" value="Intergrase catalytic core"/>
    <property type="match status" value="1"/>
</dbReference>
<dbReference type="InterPro" id="IPR050808">
    <property type="entry name" value="Phage_Integrase"/>
</dbReference>
<evidence type="ECO:0000259" key="7">
    <source>
        <dbReference type="PROSITE" id="PS51898"/>
    </source>
</evidence>
<dbReference type="Proteomes" id="UP000606172">
    <property type="component" value="Unassembled WGS sequence"/>
</dbReference>
<feature type="domain" description="Tyr recombinase" evidence="7">
    <location>
        <begin position="173"/>
        <end position="378"/>
    </location>
</feature>
<dbReference type="RefSeq" id="WP_239130270.1">
    <property type="nucleotide sequence ID" value="NZ_BOOW01000051.1"/>
</dbReference>
<feature type="region of interest" description="Disordered" evidence="6">
    <location>
        <begin position="351"/>
        <end position="378"/>
    </location>
</feature>
<dbReference type="InterPro" id="IPR013762">
    <property type="entry name" value="Integrase-like_cat_sf"/>
</dbReference>
<dbReference type="PANTHER" id="PTHR30629:SF2">
    <property type="entry name" value="PROPHAGE INTEGRASE INTS-RELATED"/>
    <property type="match status" value="1"/>
</dbReference>
<dbReference type="GO" id="GO:0003677">
    <property type="term" value="F:DNA binding"/>
    <property type="evidence" value="ECO:0007669"/>
    <property type="project" value="UniProtKB-UniRule"/>
</dbReference>
<dbReference type="GO" id="GO:0015074">
    <property type="term" value="P:DNA integration"/>
    <property type="evidence" value="ECO:0007669"/>
    <property type="project" value="UniProtKB-KW"/>
</dbReference>
<evidence type="ECO:0000259" key="8">
    <source>
        <dbReference type="PROSITE" id="PS51900"/>
    </source>
</evidence>
<evidence type="ECO:0000313" key="9">
    <source>
        <dbReference type="EMBL" id="GII96875.1"/>
    </source>
</evidence>
<feature type="domain" description="Core-binding (CB)" evidence="8">
    <location>
        <begin position="70"/>
        <end position="151"/>
    </location>
</feature>
<dbReference type="PROSITE" id="PS51900">
    <property type="entry name" value="CB"/>
    <property type="match status" value="1"/>
</dbReference>
<dbReference type="InterPro" id="IPR002104">
    <property type="entry name" value="Integrase_catalytic"/>
</dbReference>
<evidence type="ECO:0000256" key="4">
    <source>
        <dbReference type="ARBA" id="ARBA00023172"/>
    </source>
</evidence>
<keyword evidence="10" id="KW-1185">Reference proteome</keyword>
<accession>A0A919RPX9</accession>
<dbReference type="InterPro" id="IPR011010">
    <property type="entry name" value="DNA_brk_join_enz"/>
</dbReference>
<name>A0A919RPX9_9ACTN</name>
<dbReference type="GO" id="GO:0006310">
    <property type="term" value="P:DNA recombination"/>
    <property type="evidence" value="ECO:0007669"/>
    <property type="project" value="UniProtKB-KW"/>
</dbReference>
<evidence type="ECO:0000256" key="2">
    <source>
        <dbReference type="ARBA" id="ARBA00022908"/>
    </source>
</evidence>
<dbReference type="InterPro" id="IPR044068">
    <property type="entry name" value="CB"/>
</dbReference>
<keyword evidence="3 5" id="KW-0238">DNA-binding</keyword>
<comment type="similarity">
    <text evidence="1">Belongs to the 'phage' integrase family.</text>
</comment>
<dbReference type="Pfam" id="PF00589">
    <property type="entry name" value="Phage_integrase"/>
    <property type="match status" value="1"/>
</dbReference>
<dbReference type="InterPro" id="IPR004107">
    <property type="entry name" value="Integrase_SAM-like_N"/>
</dbReference>
<dbReference type="Gene3D" id="1.10.150.130">
    <property type="match status" value="1"/>
</dbReference>
<comment type="caution">
    <text evidence="9">The sequence shown here is derived from an EMBL/GenBank/DDBJ whole genome shotgun (WGS) entry which is preliminary data.</text>
</comment>